<dbReference type="AlphaFoldDB" id="A0A804IX05"/>
<dbReference type="Proteomes" id="UP000012960">
    <property type="component" value="Unplaced"/>
</dbReference>
<reference evidence="8" key="2">
    <citation type="submission" date="2021-05" db="UniProtKB">
        <authorList>
            <consortium name="EnsemblPlants"/>
        </authorList>
    </citation>
    <scope>IDENTIFICATION</scope>
    <source>
        <strain evidence="8">subsp. malaccensis</strain>
    </source>
</reference>
<evidence type="ECO:0000256" key="2">
    <source>
        <dbReference type="ARBA" id="ARBA00023015"/>
    </source>
</evidence>
<evidence type="ECO:0000256" key="5">
    <source>
        <dbReference type="SAM" id="MobiDB-lite"/>
    </source>
</evidence>
<reference evidence="7" key="1">
    <citation type="submission" date="2021-03" db="EMBL/GenBank/DDBJ databases">
        <authorList>
            <consortium name="Genoscope - CEA"/>
            <person name="William W."/>
        </authorList>
    </citation>
    <scope>NUCLEOTIDE SEQUENCE</scope>
    <source>
        <strain evidence="7">Doubled-haploid Pahang</strain>
    </source>
</reference>
<dbReference type="InterPro" id="IPR009072">
    <property type="entry name" value="Histone-fold"/>
</dbReference>
<name>A0A804IX05_MUSAM</name>
<evidence type="ECO:0000256" key="3">
    <source>
        <dbReference type="ARBA" id="ARBA00023163"/>
    </source>
</evidence>
<protein>
    <submittedName>
        <fullName evidence="7">(wild Malaysian banana) hypothetical protein</fullName>
    </submittedName>
</protein>
<dbReference type="Pfam" id="PF07524">
    <property type="entry name" value="Bromo_TP"/>
    <property type="match status" value="1"/>
</dbReference>
<feature type="compositionally biased region" description="Basic residues" evidence="5">
    <location>
        <begin position="1"/>
        <end position="12"/>
    </location>
</feature>
<dbReference type="PANTHER" id="PTHR46338:SF21">
    <property type="entry name" value="OS02G0699900 PROTEIN"/>
    <property type="match status" value="1"/>
</dbReference>
<dbReference type="InParanoid" id="A0A804IX05"/>
<keyword evidence="9" id="KW-1185">Reference proteome</keyword>
<organism evidence="8 9">
    <name type="scientific">Musa acuminata subsp. malaccensis</name>
    <name type="common">Wild banana</name>
    <name type="synonym">Musa malaccensis</name>
    <dbReference type="NCBI Taxonomy" id="214687"/>
    <lineage>
        <taxon>Eukaryota</taxon>
        <taxon>Viridiplantae</taxon>
        <taxon>Streptophyta</taxon>
        <taxon>Embryophyta</taxon>
        <taxon>Tracheophyta</taxon>
        <taxon>Spermatophyta</taxon>
        <taxon>Magnoliopsida</taxon>
        <taxon>Liliopsida</taxon>
        <taxon>Zingiberales</taxon>
        <taxon>Musaceae</taxon>
        <taxon>Musa</taxon>
    </lineage>
</organism>
<comment type="subcellular location">
    <subcellularLocation>
        <location evidence="1">Nucleus</location>
    </subcellularLocation>
</comment>
<keyword evidence="2" id="KW-0805">Transcription regulation</keyword>
<dbReference type="EnsemblPlants" id="Ma04_t34080.1">
    <property type="protein sequence ID" value="Ma04_p34080.1"/>
    <property type="gene ID" value="Ma04_g34080"/>
</dbReference>
<keyword evidence="3" id="KW-0804">Transcription</keyword>
<evidence type="ECO:0000313" key="8">
    <source>
        <dbReference type="EnsemblPlants" id="Ma04_p34080.1"/>
    </source>
</evidence>
<evidence type="ECO:0000313" key="9">
    <source>
        <dbReference type="Proteomes" id="UP000012960"/>
    </source>
</evidence>
<accession>A0A804IX05</accession>
<dbReference type="EMBL" id="HG996469">
    <property type="protein sequence ID" value="CAG1844213.1"/>
    <property type="molecule type" value="Genomic_DNA"/>
</dbReference>
<dbReference type="InterPro" id="IPR037818">
    <property type="entry name" value="TAF8"/>
</dbReference>
<feature type="region of interest" description="Disordered" evidence="5">
    <location>
        <begin position="1"/>
        <end position="33"/>
    </location>
</feature>
<keyword evidence="4" id="KW-0539">Nucleus</keyword>
<evidence type="ECO:0000259" key="6">
    <source>
        <dbReference type="SMART" id="SM00576"/>
    </source>
</evidence>
<feature type="compositionally biased region" description="Pro residues" evidence="5">
    <location>
        <begin position="17"/>
        <end position="31"/>
    </location>
</feature>
<evidence type="ECO:0000256" key="1">
    <source>
        <dbReference type="ARBA" id="ARBA00004123"/>
    </source>
</evidence>
<dbReference type="GO" id="GO:0005669">
    <property type="term" value="C:transcription factor TFIID complex"/>
    <property type="evidence" value="ECO:0000318"/>
    <property type="project" value="GO_Central"/>
</dbReference>
<dbReference type="Gramene" id="Ma04_t34080.1">
    <property type="protein sequence ID" value="Ma04_p34080.1"/>
    <property type="gene ID" value="Ma04_g34080"/>
</dbReference>
<sequence>MAPPQRRRHKEQRRFPPTGPHPPSPPSPPSAFPAALSNMAVAQICLSTGYTAAEPSALGALSDVAGRYILALGRSAAHIAAANGRTDANILDLVRAIEDLSAAHGFAGAADPTGPPLRSGALSGLMAFVQSVDEVPFPRPIRRDGNQETPGNQWTSFAAAGREPPFRHVPRWLPRFPEEQLGEEGKGIGTREDVEKERMAMVVTDGVGGGEGKKIVELPAERGRVRFRLNGKQKRRRRD</sequence>
<proteinExistence type="predicted"/>
<dbReference type="OMA" id="DHLWENS"/>
<dbReference type="OrthoDB" id="436852at2759"/>
<dbReference type="InterPro" id="IPR006565">
    <property type="entry name" value="BTP"/>
</dbReference>
<evidence type="ECO:0000256" key="4">
    <source>
        <dbReference type="ARBA" id="ARBA00023242"/>
    </source>
</evidence>
<dbReference type="Gene3D" id="1.10.20.10">
    <property type="entry name" value="Histone, subunit A"/>
    <property type="match status" value="1"/>
</dbReference>
<dbReference type="SMART" id="SM00576">
    <property type="entry name" value="BTP"/>
    <property type="match status" value="1"/>
</dbReference>
<dbReference type="PANTHER" id="PTHR46338">
    <property type="entry name" value="TRANSCRIPTION INITIATION FACTOR TFIID SUBUNIT 8"/>
    <property type="match status" value="1"/>
</dbReference>
<gene>
    <name evidence="7" type="ORF">GSMUA_140080.1</name>
</gene>
<dbReference type="GO" id="GO:0006366">
    <property type="term" value="P:transcription by RNA polymerase II"/>
    <property type="evidence" value="ECO:0000318"/>
    <property type="project" value="GO_Central"/>
</dbReference>
<dbReference type="GO" id="GO:0046982">
    <property type="term" value="F:protein heterodimerization activity"/>
    <property type="evidence" value="ECO:0007669"/>
    <property type="project" value="InterPro"/>
</dbReference>
<evidence type="ECO:0000313" key="7">
    <source>
        <dbReference type="EMBL" id="CAG1844213.1"/>
    </source>
</evidence>
<feature type="domain" description="Bromodomain associated" evidence="6">
    <location>
        <begin position="30"/>
        <end position="106"/>
    </location>
</feature>